<evidence type="ECO:0000256" key="1">
    <source>
        <dbReference type="SAM" id="SignalP"/>
    </source>
</evidence>
<proteinExistence type="predicted"/>
<keyword evidence="2" id="KW-0378">Hydrolase</keyword>
<dbReference type="Gene3D" id="3.40.710.10">
    <property type="entry name" value="DD-peptidase/beta-lactamase superfamily"/>
    <property type="match status" value="1"/>
</dbReference>
<feature type="signal peptide" evidence="1">
    <location>
        <begin position="1"/>
        <end position="20"/>
    </location>
</feature>
<dbReference type="InterPro" id="IPR012338">
    <property type="entry name" value="Beta-lactam/transpept-like"/>
</dbReference>
<dbReference type="GO" id="GO:0016787">
    <property type="term" value="F:hydrolase activity"/>
    <property type="evidence" value="ECO:0007669"/>
    <property type="project" value="UniProtKB-KW"/>
</dbReference>
<dbReference type="AlphaFoldDB" id="A0A9Q4IIM9"/>
<protein>
    <submittedName>
        <fullName evidence="2">Class A beta-lactamase-related serine hydrolase</fullName>
    </submittedName>
</protein>
<dbReference type="SUPFAM" id="SSF56601">
    <property type="entry name" value="beta-lactamase/transpeptidase-like"/>
    <property type="match status" value="1"/>
</dbReference>
<organism evidence="2 3">
    <name type="scientific">Corynebacterium pilbarense</name>
    <dbReference type="NCBI Taxonomy" id="1288393"/>
    <lineage>
        <taxon>Bacteria</taxon>
        <taxon>Bacillati</taxon>
        <taxon>Actinomycetota</taxon>
        <taxon>Actinomycetes</taxon>
        <taxon>Mycobacteriales</taxon>
        <taxon>Corynebacteriaceae</taxon>
        <taxon>Corynebacterium</taxon>
    </lineage>
</organism>
<keyword evidence="3" id="KW-1185">Reference proteome</keyword>
<dbReference type="RefSeq" id="WP_269028180.1">
    <property type="nucleotide sequence ID" value="NZ_BAABDP010000026.1"/>
</dbReference>
<dbReference type="EMBL" id="JANRML010000012">
    <property type="protein sequence ID" value="MCZ2221523.1"/>
    <property type="molecule type" value="Genomic_DNA"/>
</dbReference>
<keyword evidence="1" id="KW-0732">Signal</keyword>
<dbReference type="Proteomes" id="UP001071110">
    <property type="component" value="Unassembled WGS sequence"/>
</dbReference>
<gene>
    <name evidence="2" type="ORF">NUW87_09085</name>
</gene>
<feature type="chain" id="PRO_5040421299" evidence="1">
    <location>
        <begin position="21"/>
        <end position="270"/>
    </location>
</feature>
<accession>A0A9Q4IIM9</accession>
<evidence type="ECO:0000313" key="3">
    <source>
        <dbReference type="Proteomes" id="UP001071110"/>
    </source>
</evidence>
<comment type="caution">
    <text evidence="2">The sequence shown here is derived from an EMBL/GenBank/DDBJ whole genome shotgun (WGS) entry which is preliminary data.</text>
</comment>
<evidence type="ECO:0000313" key="2">
    <source>
        <dbReference type="EMBL" id="MCZ2221523.1"/>
    </source>
</evidence>
<reference evidence="2" key="1">
    <citation type="submission" date="2022-08" db="EMBL/GenBank/DDBJ databases">
        <title>Corynebacterium sp. nov., isolated from clinical breast specimens.</title>
        <authorList>
            <person name="Zhang T."/>
        </authorList>
    </citation>
    <scope>NUCLEOTIDE SEQUENCE</scope>
    <source>
        <strain evidence="2">CCUG 57942</strain>
    </source>
</reference>
<name>A0A9Q4IIM9_9CORY</name>
<sequence>MGLAAAGAVFLAACSGGQEAATVTSVVTSEVTEAPASVPDAQLLLDATVAHVESIYGGQLGIATVGNEGPVAAGFTAPSPAWSTIKVPIVVAAMRAFPGLEEDARAAVSASDNAAAQRLYDAVGAEAVDGVLSQVGLATGLNTEPLRPEFSTYGQTQLSVADEAVLAGQVACVDGAGPVLALMGQVDPSQAYGLGTIGALFKGGWGPDTTGAYQIRQFGLVPRGDGTWAPVAITALPADGTYETGQAMLSAAAETLAADPMQLPVAACQP</sequence>